<dbReference type="SUPFAM" id="SSF53474">
    <property type="entry name" value="alpha/beta-Hydrolases"/>
    <property type="match status" value="1"/>
</dbReference>
<dbReference type="EMBL" id="LATX01002477">
    <property type="protein sequence ID" value="KTB28443.1"/>
    <property type="molecule type" value="Genomic_DNA"/>
</dbReference>
<comment type="caution">
    <text evidence="2">The sequence shown here is derived from an EMBL/GenBank/DDBJ whole genome shotgun (WGS) entry which is preliminary data.</text>
</comment>
<protein>
    <recommendedName>
        <fullName evidence="1">T6SS Phospholipase effector Tle1-like catalytic domain-containing protein</fullName>
    </recommendedName>
</protein>
<organism evidence="2 3">
    <name type="scientific">Moniliophthora roreri</name>
    <name type="common">Frosty pod rot fungus</name>
    <name type="synonym">Monilia roreri</name>
    <dbReference type="NCBI Taxonomy" id="221103"/>
    <lineage>
        <taxon>Eukaryota</taxon>
        <taxon>Fungi</taxon>
        <taxon>Dikarya</taxon>
        <taxon>Basidiomycota</taxon>
        <taxon>Agaricomycotina</taxon>
        <taxon>Agaricomycetes</taxon>
        <taxon>Agaricomycetidae</taxon>
        <taxon>Agaricales</taxon>
        <taxon>Marasmiineae</taxon>
        <taxon>Marasmiaceae</taxon>
        <taxon>Moniliophthora</taxon>
    </lineage>
</organism>
<accession>A0A0W0EWM3</accession>
<dbReference type="Proteomes" id="UP000054988">
    <property type="component" value="Unassembled WGS sequence"/>
</dbReference>
<feature type="domain" description="T6SS Phospholipase effector Tle1-like catalytic" evidence="1">
    <location>
        <begin position="12"/>
        <end position="331"/>
    </location>
</feature>
<dbReference type="PANTHER" id="PTHR33840:SF2">
    <property type="entry name" value="TLE1 PHOSPHOLIPASE DOMAIN-CONTAINING PROTEIN"/>
    <property type="match status" value="1"/>
</dbReference>
<name>A0A0W0EWM3_MONRR</name>
<sequence length="472" mass="53812">MEEGSPVPKSRILVLCFDGTSNEYDGDNTNVVKFFSLLKKDNCDEQICYYQAGVGTYFNPGTVSPFFEWSAKILDLAFAWYLNTHVMDGYRFLMQNYHPNDKICIFGFSRGAYTARALAGMLFKIGLLSRDNLEQIPFAYKLYTRTDPEGVKLAQGYKKTYCHHVIVDFMGVWRVVNECSYPRVYLMPSIDRDTVASVGLIMTRTLPFTNSNKGIRVFRHALSLDERRAKFKANLFHRPPPGGDLSKASTEAEDFIAGRRNSLASLLKHRKKGDAKQQSLPPQIEVTDQGPVCDVLEVWFSGCHSDVGGGAVLNTEPQSLANITLRWMVRQVVESQCGIQFTSAAMAELAIPLITIPTIQDSRKPGLVQTRPDQPLDNQDRALDKVDASMPLHDELKIDPLWWILEIVPLTYYWQDKDGRWHKSWGPNWGRGRKIEDDKPKFHLTVKERMQDPKLKYKPNAIWKQGTEVYVE</sequence>
<evidence type="ECO:0000259" key="1">
    <source>
        <dbReference type="Pfam" id="PF09994"/>
    </source>
</evidence>
<dbReference type="PANTHER" id="PTHR33840">
    <property type="match status" value="1"/>
</dbReference>
<dbReference type="Pfam" id="PF09994">
    <property type="entry name" value="T6SS_Tle1-like_cat"/>
    <property type="match status" value="1"/>
</dbReference>
<gene>
    <name evidence="2" type="ORF">WG66_18973</name>
</gene>
<dbReference type="InterPro" id="IPR029058">
    <property type="entry name" value="AB_hydrolase_fold"/>
</dbReference>
<reference evidence="2 3" key="1">
    <citation type="submission" date="2015-12" db="EMBL/GenBank/DDBJ databases">
        <title>Draft genome sequence of Moniliophthora roreri, the causal agent of frosty pod rot of cacao.</title>
        <authorList>
            <person name="Aime M.C."/>
            <person name="Diaz-Valderrama J.R."/>
            <person name="Kijpornyongpan T."/>
            <person name="Phillips-Mora W."/>
        </authorList>
    </citation>
    <scope>NUCLEOTIDE SEQUENCE [LARGE SCALE GENOMIC DNA]</scope>
    <source>
        <strain evidence="2 3">MCA 2952</strain>
    </source>
</reference>
<dbReference type="eggNOG" id="ENOG502QPR9">
    <property type="taxonomic scope" value="Eukaryota"/>
</dbReference>
<dbReference type="AlphaFoldDB" id="A0A0W0EWM3"/>
<dbReference type="InterPro" id="IPR018712">
    <property type="entry name" value="Tle1-like_cat"/>
</dbReference>
<evidence type="ECO:0000313" key="2">
    <source>
        <dbReference type="EMBL" id="KTB28443.1"/>
    </source>
</evidence>
<evidence type="ECO:0000313" key="3">
    <source>
        <dbReference type="Proteomes" id="UP000054988"/>
    </source>
</evidence>
<proteinExistence type="predicted"/>